<dbReference type="FunFam" id="1.25.40.10:FF:000029">
    <property type="entry name" value="peptidyl-prolyl cis-trans isomerase D"/>
    <property type="match status" value="1"/>
</dbReference>
<dbReference type="GO" id="GO:0003755">
    <property type="term" value="F:peptidyl-prolyl cis-trans isomerase activity"/>
    <property type="evidence" value="ECO:0007669"/>
    <property type="project" value="UniProtKB-KW"/>
</dbReference>
<dbReference type="EC" id="5.2.1.8" evidence="2"/>
<accession>A0A167EPM2</accession>
<dbReference type="OrthoDB" id="193499at2759"/>
<dbReference type="PROSITE" id="PS50005">
    <property type="entry name" value="TPR"/>
    <property type="match status" value="1"/>
</dbReference>
<dbReference type="GeneID" id="30037505"/>
<dbReference type="Proteomes" id="UP000189580">
    <property type="component" value="Chromosome d"/>
</dbReference>
<dbReference type="AlphaFoldDB" id="A0A167EPM2"/>
<organism evidence="12 13">
    <name type="scientific">Sugiyamaella lignohabitans</name>
    <dbReference type="NCBI Taxonomy" id="796027"/>
    <lineage>
        <taxon>Eukaryota</taxon>
        <taxon>Fungi</taxon>
        <taxon>Dikarya</taxon>
        <taxon>Ascomycota</taxon>
        <taxon>Saccharomycotina</taxon>
        <taxon>Dipodascomycetes</taxon>
        <taxon>Dipodascales</taxon>
        <taxon>Trichomonascaceae</taxon>
        <taxon>Sugiyamaella</taxon>
    </lineage>
</organism>
<dbReference type="GO" id="GO:0005829">
    <property type="term" value="C:cytosol"/>
    <property type="evidence" value="ECO:0007669"/>
    <property type="project" value="TreeGrafter"/>
</dbReference>
<dbReference type="Gene3D" id="1.25.40.10">
    <property type="entry name" value="Tetratricopeptide repeat domain"/>
    <property type="match status" value="1"/>
</dbReference>
<dbReference type="Pfam" id="PF00160">
    <property type="entry name" value="Pro_isomerase"/>
    <property type="match status" value="1"/>
</dbReference>
<dbReference type="GO" id="GO:0042026">
    <property type="term" value="P:protein refolding"/>
    <property type="evidence" value="ECO:0007669"/>
    <property type="project" value="UniProtKB-ARBA"/>
</dbReference>
<dbReference type="PANTHER" id="PTHR11071:SF561">
    <property type="entry name" value="PEPTIDYL-PROLYL CIS-TRANS ISOMERASE D-RELATED"/>
    <property type="match status" value="1"/>
</dbReference>
<dbReference type="GO" id="GO:0016018">
    <property type="term" value="F:cyclosporin A binding"/>
    <property type="evidence" value="ECO:0007669"/>
    <property type="project" value="TreeGrafter"/>
</dbReference>
<evidence type="ECO:0000313" key="13">
    <source>
        <dbReference type="Proteomes" id="UP000189580"/>
    </source>
</evidence>
<dbReference type="KEGG" id="slb:AWJ20_5280"/>
<protein>
    <recommendedName>
        <fullName evidence="7">Peptidyl-prolyl cis-trans isomerase D</fullName>
        <ecNumber evidence="2">5.2.1.8</ecNumber>
    </recommendedName>
    <alternativeName>
        <fullName evidence="8">Rotamase D</fullName>
    </alternativeName>
</protein>
<evidence type="ECO:0000256" key="5">
    <source>
        <dbReference type="ARBA" id="ARBA00023110"/>
    </source>
</evidence>
<dbReference type="InterPro" id="IPR002130">
    <property type="entry name" value="Cyclophilin-type_PPIase_dom"/>
</dbReference>
<keyword evidence="6 12" id="KW-0413">Isomerase</keyword>
<dbReference type="EMBL" id="CP014502">
    <property type="protein sequence ID" value="ANB14315.1"/>
    <property type="molecule type" value="Genomic_DNA"/>
</dbReference>
<evidence type="ECO:0000256" key="7">
    <source>
        <dbReference type="ARBA" id="ARBA00074451"/>
    </source>
</evidence>
<evidence type="ECO:0000256" key="10">
    <source>
        <dbReference type="SAM" id="MobiDB-lite"/>
    </source>
</evidence>
<dbReference type="PROSITE" id="PS50072">
    <property type="entry name" value="CSA_PPIASE_2"/>
    <property type="match status" value="1"/>
</dbReference>
<feature type="repeat" description="TPR" evidence="9">
    <location>
        <begin position="312"/>
        <end position="345"/>
    </location>
</feature>
<dbReference type="SUPFAM" id="SSF50891">
    <property type="entry name" value="Cyclophilin-like"/>
    <property type="match status" value="1"/>
</dbReference>
<evidence type="ECO:0000256" key="9">
    <source>
        <dbReference type="PROSITE-ProRule" id="PRU00339"/>
    </source>
</evidence>
<evidence type="ECO:0000256" key="4">
    <source>
        <dbReference type="ARBA" id="ARBA00022803"/>
    </source>
</evidence>
<dbReference type="RefSeq" id="XP_018736792.1">
    <property type="nucleotide sequence ID" value="XM_018882413.1"/>
</dbReference>
<evidence type="ECO:0000313" key="12">
    <source>
        <dbReference type="EMBL" id="ANB14315.1"/>
    </source>
</evidence>
<feature type="domain" description="PPIase cyclophilin-type" evidence="11">
    <location>
        <begin position="8"/>
        <end position="173"/>
    </location>
</feature>
<keyword evidence="5" id="KW-0697">Rotamase</keyword>
<dbReference type="PROSITE" id="PS00170">
    <property type="entry name" value="CSA_PPIASE_1"/>
    <property type="match status" value="1"/>
</dbReference>
<comment type="catalytic activity">
    <reaction evidence="1">
        <text>[protein]-peptidylproline (omega=180) = [protein]-peptidylproline (omega=0)</text>
        <dbReference type="Rhea" id="RHEA:16237"/>
        <dbReference type="Rhea" id="RHEA-COMP:10747"/>
        <dbReference type="Rhea" id="RHEA-COMP:10748"/>
        <dbReference type="ChEBI" id="CHEBI:83833"/>
        <dbReference type="ChEBI" id="CHEBI:83834"/>
        <dbReference type="EC" id="5.2.1.8"/>
    </reaction>
</comment>
<dbReference type="SMART" id="SM00028">
    <property type="entry name" value="TPR"/>
    <property type="match status" value="2"/>
</dbReference>
<evidence type="ECO:0000256" key="3">
    <source>
        <dbReference type="ARBA" id="ARBA00022737"/>
    </source>
</evidence>
<dbReference type="Gene3D" id="2.40.100.10">
    <property type="entry name" value="Cyclophilin-like"/>
    <property type="match status" value="1"/>
</dbReference>
<dbReference type="InterPro" id="IPR020892">
    <property type="entry name" value="Cyclophilin-type_PPIase_CS"/>
</dbReference>
<evidence type="ECO:0000256" key="6">
    <source>
        <dbReference type="ARBA" id="ARBA00023235"/>
    </source>
</evidence>
<proteinExistence type="predicted"/>
<dbReference type="InterPro" id="IPR029000">
    <property type="entry name" value="Cyclophilin-like_dom_sf"/>
</dbReference>
<feature type="region of interest" description="Disordered" evidence="10">
    <location>
        <begin position="190"/>
        <end position="212"/>
    </location>
</feature>
<evidence type="ECO:0000256" key="8">
    <source>
        <dbReference type="ARBA" id="ARBA00076602"/>
    </source>
</evidence>
<dbReference type="InterPro" id="IPR011990">
    <property type="entry name" value="TPR-like_helical_dom_sf"/>
</dbReference>
<evidence type="ECO:0000259" key="11">
    <source>
        <dbReference type="PROSITE" id="PS50072"/>
    </source>
</evidence>
<dbReference type="SUPFAM" id="SSF48452">
    <property type="entry name" value="TPR-like"/>
    <property type="match status" value="1"/>
</dbReference>
<reference evidence="12 13" key="1">
    <citation type="submission" date="2016-02" db="EMBL/GenBank/DDBJ databases">
        <title>Complete genome sequence and transcriptome regulation of the pentose utilising yeast Sugiyamaella lignohabitans.</title>
        <authorList>
            <person name="Bellasio M."/>
            <person name="Peymann A."/>
            <person name="Valli M."/>
            <person name="Sipitzky M."/>
            <person name="Graf A."/>
            <person name="Sauer M."/>
            <person name="Marx H."/>
            <person name="Mattanovich D."/>
        </authorList>
    </citation>
    <scope>NUCLEOTIDE SEQUENCE [LARGE SCALE GENOMIC DNA]</scope>
    <source>
        <strain evidence="12 13">CBS 10342</strain>
    </source>
</reference>
<dbReference type="PANTHER" id="PTHR11071">
    <property type="entry name" value="PEPTIDYL-PROLYL CIS-TRANS ISOMERASE"/>
    <property type="match status" value="1"/>
</dbReference>
<keyword evidence="4 9" id="KW-0802">TPR repeat</keyword>
<dbReference type="FunFam" id="2.40.100.10:FF:000022">
    <property type="entry name" value="Peptidyl-prolyl cis-trans isomerase CYP95"/>
    <property type="match status" value="1"/>
</dbReference>
<dbReference type="PRINTS" id="PR00153">
    <property type="entry name" value="CSAPPISMRASE"/>
</dbReference>
<gene>
    <name evidence="12" type="primary">CPR6</name>
    <name evidence="12" type="ORF">AWJ20_5280</name>
</gene>
<keyword evidence="3" id="KW-0677">Repeat</keyword>
<evidence type="ECO:0000256" key="1">
    <source>
        <dbReference type="ARBA" id="ARBA00000971"/>
    </source>
</evidence>
<keyword evidence="13" id="KW-1185">Reference proteome</keyword>
<name>A0A167EPM2_9ASCO</name>
<evidence type="ECO:0000256" key="2">
    <source>
        <dbReference type="ARBA" id="ARBA00013194"/>
    </source>
</evidence>
<dbReference type="GO" id="GO:0051082">
    <property type="term" value="F:unfolded protein binding"/>
    <property type="evidence" value="ECO:0007669"/>
    <property type="project" value="UniProtKB-ARBA"/>
</dbReference>
<sequence>MSPRPKVFLDVSIEDKPAGRLVFELFDDVTPKTAANFLALCTGSKGVGTLGRRLWYKENKFHRIIKNFMIQAGDIIEGDGTGGESIYGPSFNDENFKIKHSEPFLLSMANAGPNTNGSQFFITTVPTPHLDNKHVVFGKLIAGKRTVRDIENLSVDPTNDRPVKNVIISNCGDVSGLTLEQVMALSAIPPEDGTGDKYEDYPEDEESLASDQNPGPALVVINEIKTIGTKLYKEKRLEKALEKYRKALRYVAEFMPYSSDEHPKEFAEFCKARVSLNLNIALVAAQLRDHKTAISAANAVIETTNITDQEKAKALYRRAIAYSQCRNEEKALVDLQSAASLVPNDKAVAAELAKVQSKINKRVESEKAVYSKFFS</sequence>
<dbReference type="InterPro" id="IPR019734">
    <property type="entry name" value="TPR_rpt"/>
</dbReference>